<sequence>MPRSPYAKEQSIPFWLACVGLAFQNQPMTTPKFIELARALIAAPSVSSVNPEWDMGNQQVIEHLSGWLEPLGFQIEILPVPGCDGKFNLIASRGSGPEGLVISGHTDTVPFDEGKWNRDPLKISESHGRLYGLGSCDMKGFFAVVIEALKQVPLERLKQPLTIIATADEESTMCGAKALVELHRQLGRHAIIGEPTGLKPVRMHKGISMESVRLTGRSGHSSDPALGVNALEGMHKVIGEVMAWRSELQQRYHNPAFAVPVPTLNLGHIHGGDNPNRICGQCELQFDLRPLPGMQLGELRGELSQRLERLLAGSELQWQLEPVFDGIPALETPAQAAIVRAVESLTGQSAGAVAFGTEGPYLNSMGMETVICGPGHIAQAHQPDEYLPLEHIAPAIKLIESLIGRFCL</sequence>
<dbReference type="PANTHER" id="PTHR43808">
    <property type="entry name" value="ACETYLORNITHINE DEACETYLASE"/>
    <property type="match status" value="1"/>
</dbReference>
<name>G2DF23_9GAMM</name>
<dbReference type="Proteomes" id="UP000004491">
    <property type="component" value="Unassembled WGS sequence"/>
</dbReference>
<gene>
    <name evidence="12" type="primary">argE</name>
    <name evidence="12" type="ORF">Rifp1Sym_cj00200</name>
</gene>
<keyword evidence="8 12" id="KW-0378">Hydrolase</keyword>
<keyword evidence="4" id="KW-0963">Cytoplasm</keyword>
<evidence type="ECO:0000256" key="3">
    <source>
        <dbReference type="ARBA" id="ARBA00005691"/>
    </source>
</evidence>
<keyword evidence="6" id="KW-0028">Amino-acid biosynthesis</keyword>
<dbReference type="PROSITE" id="PS00759">
    <property type="entry name" value="ARGE_DAPE_CPG2_2"/>
    <property type="match status" value="1"/>
</dbReference>
<dbReference type="Gene3D" id="3.30.70.360">
    <property type="match status" value="1"/>
</dbReference>
<dbReference type="SUPFAM" id="SSF53187">
    <property type="entry name" value="Zn-dependent exopeptidases"/>
    <property type="match status" value="1"/>
</dbReference>
<evidence type="ECO:0000256" key="6">
    <source>
        <dbReference type="ARBA" id="ARBA00022605"/>
    </source>
</evidence>
<reference evidence="12" key="1">
    <citation type="journal article" date="2011" name="ISME J.">
        <title>The endosymbionts of the deep-sea tubeworms Riftia pachyptila and Tevnia jerichonana share an identical physiology as revealed by proteogenomic analyses.</title>
        <authorList>
            <person name="Gardebrecht A."/>
            <person name="Markert S."/>
            <person name="Felbeck H."/>
            <person name="Thuermer A."/>
            <person name="Albrecht D."/>
            <person name="Wollherr A."/>
            <person name="Kabisch J."/>
            <person name="Lehmann R."/>
            <person name="Daniel R."/>
            <person name="Liesegang H."/>
            <person name="Hecker M."/>
            <person name="Sievert S.M."/>
            <person name="Schweder T."/>
        </authorList>
    </citation>
    <scope>NUCLEOTIDE SEQUENCE [LARGE SCALE GENOMIC DNA]</scope>
</reference>
<evidence type="ECO:0000256" key="9">
    <source>
        <dbReference type="ARBA" id="ARBA00022833"/>
    </source>
</evidence>
<dbReference type="GO" id="GO:0006526">
    <property type="term" value="P:L-arginine biosynthetic process"/>
    <property type="evidence" value="ECO:0007669"/>
    <property type="project" value="UniProtKB-KW"/>
</dbReference>
<keyword evidence="9" id="KW-0862">Zinc</keyword>
<keyword evidence="10" id="KW-0170">Cobalt</keyword>
<dbReference type="InterPro" id="IPR050072">
    <property type="entry name" value="Peptidase_M20A"/>
</dbReference>
<accession>G2DF23</accession>
<dbReference type="InterPro" id="IPR036264">
    <property type="entry name" value="Bact_exopeptidase_dim_dom"/>
</dbReference>
<comment type="caution">
    <text evidence="12">The sequence shown here is derived from an EMBL/GenBank/DDBJ whole genome shotgun (WGS) entry which is preliminary data.</text>
</comment>
<dbReference type="PATRIC" id="fig|1048808.3.peg.2228"/>
<keyword evidence="13" id="KW-1185">Reference proteome</keyword>
<evidence type="ECO:0000256" key="1">
    <source>
        <dbReference type="ARBA" id="ARBA00001947"/>
    </source>
</evidence>
<dbReference type="NCBIfam" id="NF003474">
    <property type="entry name" value="PRK05111.1"/>
    <property type="match status" value="1"/>
</dbReference>
<dbReference type="GO" id="GO:0005737">
    <property type="term" value="C:cytoplasm"/>
    <property type="evidence" value="ECO:0007669"/>
    <property type="project" value="UniProtKB-SubCell"/>
</dbReference>
<evidence type="ECO:0000256" key="2">
    <source>
        <dbReference type="ARBA" id="ARBA00004496"/>
    </source>
</evidence>
<protein>
    <submittedName>
        <fullName evidence="12">Acetylornithine deacetylase</fullName>
        <ecNumber evidence="12">3.5.1.16</ecNumber>
    </submittedName>
</protein>
<dbReference type="InterPro" id="IPR001261">
    <property type="entry name" value="ArgE/DapE_CS"/>
</dbReference>
<comment type="similarity">
    <text evidence="3">Belongs to the peptidase M20A family. ArgE subfamily.</text>
</comment>
<dbReference type="Gene3D" id="3.40.630.10">
    <property type="entry name" value="Zn peptidases"/>
    <property type="match status" value="1"/>
</dbReference>
<dbReference type="HAMAP" id="MF_01108">
    <property type="entry name" value="ArgE"/>
    <property type="match status" value="1"/>
</dbReference>
<dbReference type="InterPro" id="IPR010169">
    <property type="entry name" value="AcOrn-deacetyl"/>
</dbReference>
<dbReference type="AlphaFoldDB" id="G2DF23"/>
<evidence type="ECO:0000256" key="5">
    <source>
        <dbReference type="ARBA" id="ARBA00022571"/>
    </source>
</evidence>
<dbReference type="Pfam" id="PF01546">
    <property type="entry name" value="Peptidase_M20"/>
    <property type="match status" value="1"/>
</dbReference>
<evidence type="ECO:0000256" key="7">
    <source>
        <dbReference type="ARBA" id="ARBA00022723"/>
    </source>
</evidence>
<dbReference type="NCBIfam" id="TIGR01892">
    <property type="entry name" value="AcOrn-deacetyl"/>
    <property type="match status" value="1"/>
</dbReference>
<proteinExistence type="inferred from homology"/>
<evidence type="ECO:0000256" key="4">
    <source>
        <dbReference type="ARBA" id="ARBA00022490"/>
    </source>
</evidence>
<dbReference type="InterPro" id="IPR011650">
    <property type="entry name" value="Peptidase_M20_dimer"/>
</dbReference>
<dbReference type="InterPro" id="IPR002933">
    <property type="entry name" value="Peptidase_M20"/>
</dbReference>
<keyword evidence="7" id="KW-0479">Metal-binding</keyword>
<comment type="cofactor">
    <cofactor evidence="1">
        <name>Zn(2+)</name>
        <dbReference type="ChEBI" id="CHEBI:29105"/>
    </cofactor>
</comment>
<feature type="domain" description="Peptidase M20 dimerisation" evidence="11">
    <location>
        <begin position="203"/>
        <end position="311"/>
    </location>
</feature>
<evidence type="ECO:0000313" key="13">
    <source>
        <dbReference type="Proteomes" id="UP000004491"/>
    </source>
</evidence>
<dbReference type="Pfam" id="PF07687">
    <property type="entry name" value="M20_dimer"/>
    <property type="match status" value="1"/>
</dbReference>
<comment type="subcellular location">
    <subcellularLocation>
        <location evidence="2">Cytoplasm</location>
    </subcellularLocation>
</comment>
<organism evidence="12 13">
    <name type="scientific">endosymbiont of Riftia pachyptila</name>
    <name type="common">vent Ph05</name>
    <dbReference type="NCBI Taxonomy" id="1048808"/>
    <lineage>
        <taxon>Bacteria</taxon>
        <taxon>Pseudomonadati</taxon>
        <taxon>Pseudomonadota</taxon>
        <taxon>Gammaproteobacteria</taxon>
        <taxon>sulfur-oxidizing symbionts</taxon>
    </lineage>
</organism>
<dbReference type="GO" id="GO:0046872">
    <property type="term" value="F:metal ion binding"/>
    <property type="evidence" value="ECO:0007669"/>
    <property type="project" value="UniProtKB-KW"/>
</dbReference>
<dbReference type="SUPFAM" id="SSF55031">
    <property type="entry name" value="Bacterial exopeptidase dimerisation domain"/>
    <property type="match status" value="1"/>
</dbReference>
<evidence type="ECO:0000259" key="11">
    <source>
        <dbReference type="Pfam" id="PF07687"/>
    </source>
</evidence>
<keyword evidence="5" id="KW-0055">Arginine biosynthesis</keyword>
<dbReference type="CDD" id="cd03894">
    <property type="entry name" value="M20_ArgE"/>
    <property type="match status" value="1"/>
</dbReference>
<dbReference type="EC" id="3.5.1.16" evidence="12"/>
<dbReference type="EMBL" id="AFOC01000063">
    <property type="protein sequence ID" value="EGV50796.1"/>
    <property type="molecule type" value="Genomic_DNA"/>
</dbReference>
<evidence type="ECO:0000256" key="8">
    <source>
        <dbReference type="ARBA" id="ARBA00022801"/>
    </source>
</evidence>
<evidence type="ECO:0000313" key="12">
    <source>
        <dbReference type="EMBL" id="EGV50796.1"/>
    </source>
</evidence>
<dbReference type="PANTHER" id="PTHR43808:SF1">
    <property type="entry name" value="ACETYLORNITHINE DEACETYLASE"/>
    <property type="match status" value="1"/>
</dbReference>
<dbReference type="GO" id="GO:0008777">
    <property type="term" value="F:acetylornithine deacetylase activity"/>
    <property type="evidence" value="ECO:0007669"/>
    <property type="project" value="UniProtKB-EC"/>
</dbReference>
<evidence type="ECO:0000256" key="10">
    <source>
        <dbReference type="ARBA" id="ARBA00023285"/>
    </source>
</evidence>
<dbReference type="FunFam" id="3.30.70.360:FF:000003">
    <property type="entry name" value="Acetylornithine deacetylase"/>
    <property type="match status" value="1"/>
</dbReference>